<name>A0A448ZRH7_9STRA</name>
<evidence type="ECO:0000313" key="2">
    <source>
        <dbReference type="Proteomes" id="UP000291116"/>
    </source>
</evidence>
<gene>
    <name evidence="1" type="ORF">PSNMU_V1.4_AUG-EV-PASAV3_0117630</name>
</gene>
<dbReference type="OrthoDB" id="202844at2759"/>
<reference evidence="1 2" key="1">
    <citation type="submission" date="2019-01" db="EMBL/GenBank/DDBJ databases">
        <authorList>
            <person name="Ferrante I. M."/>
        </authorList>
    </citation>
    <scope>NUCLEOTIDE SEQUENCE [LARGE SCALE GENOMIC DNA]</scope>
    <source>
        <strain evidence="1 2">B856</strain>
    </source>
</reference>
<keyword evidence="2" id="KW-1185">Reference proteome</keyword>
<dbReference type="SUPFAM" id="SSF53448">
    <property type="entry name" value="Nucleotide-diphospho-sugar transferases"/>
    <property type="match status" value="1"/>
</dbReference>
<evidence type="ECO:0000313" key="1">
    <source>
        <dbReference type="EMBL" id="VEU44638.1"/>
    </source>
</evidence>
<sequence>MCTNSECDSSAWKMAPYQNFVHLTGRSKPWYKNRTSLEEGINSKKNHTSFKRYSNEEYWYWLLKNALQETGFHDRVSLDFITQEKRESAVGSTPSFDQRAQYIRRKAKNGWRQYEYEERDFNEGNYDERLLTLANSGRETGRRAQDLVASLESFQPQTALRPYLIRLEAIKNNLMTQAMPQISPGEEETALDSTSANEAADTRKWAYAFLLGGARSNTTETEYLGGFYSVVVAVYQLRKLGSRADFVLMVQIAAESPHHKLSGFEQDILQKMNIKVIYIPKFANGKLECFYSLMMEKFRILNLTEYSRVMYLDYDVLPTCNLDYLFDLSDPLPRLPGRGSNMMDQTSDATFRLKENVILAYQSEPSAGGIFILKPDASDFNQIQRIIYEKEVRSSKQPYPHWDPMFGWGHVITKPDSWKDMRGRTGSNWTWYGAEADQGLLYYWTKYVKKSVSIISKHNIEQWDSNYWDTDSKGTLFLRQNETNMPEIAKKPLENYGCPVEGFLPAPYNDFFHLTGRAKPWFLEREQLENPDCFNNNNERECKMQAKWYRLLNEAMVSIKIPDGFSLDFLGTKKLAPVGHAPNDKQISEYLAVKKNRHWNQYEDLKIEQ</sequence>
<dbReference type="Proteomes" id="UP000291116">
    <property type="component" value="Unassembled WGS sequence"/>
</dbReference>
<proteinExistence type="predicted"/>
<accession>A0A448ZRH7</accession>
<evidence type="ECO:0008006" key="3">
    <source>
        <dbReference type="Google" id="ProtNLM"/>
    </source>
</evidence>
<dbReference type="InterPro" id="IPR029044">
    <property type="entry name" value="Nucleotide-diphossugar_trans"/>
</dbReference>
<dbReference type="PANTHER" id="PTHR11183">
    <property type="entry name" value="GLYCOGENIN SUBFAMILY MEMBER"/>
    <property type="match status" value="1"/>
</dbReference>
<dbReference type="EMBL" id="CAACVS010000652">
    <property type="protein sequence ID" value="VEU44638.1"/>
    <property type="molecule type" value="Genomic_DNA"/>
</dbReference>
<dbReference type="AlphaFoldDB" id="A0A448ZRH7"/>
<protein>
    <recommendedName>
        <fullName evidence="3">Hexosyltransferase</fullName>
    </recommendedName>
</protein>
<dbReference type="Gene3D" id="3.90.550.10">
    <property type="entry name" value="Spore Coat Polysaccharide Biosynthesis Protein SpsA, Chain A"/>
    <property type="match status" value="1"/>
</dbReference>
<feature type="unsure residue" description="E or Q" evidence="1">
    <location>
        <position position="487"/>
    </location>
</feature>
<dbReference type="InterPro" id="IPR050587">
    <property type="entry name" value="GNT1/Glycosyltrans_8"/>
</dbReference>
<organism evidence="1 2">
    <name type="scientific">Pseudo-nitzschia multistriata</name>
    <dbReference type="NCBI Taxonomy" id="183589"/>
    <lineage>
        <taxon>Eukaryota</taxon>
        <taxon>Sar</taxon>
        <taxon>Stramenopiles</taxon>
        <taxon>Ochrophyta</taxon>
        <taxon>Bacillariophyta</taxon>
        <taxon>Bacillariophyceae</taxon>
        <taxon>Bacillariophycidae</taxon>
        <taxon>Bacillariales</taxon>
        <taxon>Bacillariaceae</taxon>
        <taxon>Pseudo-nitzschia</taxon>
    </lineage>
</organism>